<dbReference type="PANTHER" id="PTHR20858:SF17">
    <property type="entry name" value="HYDROXYMETHYLPYRIMIDINE_PHOSPHOMETHYLPYRIMIDINE KINASE THI20-RELATED"/>
    <property type="match status" value="1"/>
</dbReference>
<dbReference type="NCBIfam" id="TIGR00097">
    <property type="entry name" value="HMP-P_kinase"/>
    <property type="match status" value="1"/>
</dbReference>
<dbReference type="STRING" id="329046.A0A1Y2CKW8"/>
<evidence type="ECO:0008006" key="5">
    <source>
        <dbReference type="Google" id="ProtNLM"/>
    </source>
</evidence>
<name>A0A1Y2CKW8_9FUNG</name>
<dbReference type="GO" id="GO:0009228">
    <property type="term" value="P:thiamine biosynthetic process"/>
    <property type="evidence" value="ECO:0007669"/>
    <property type="project" value="InterPro"/>
</dbReference>
<feature type="domain" description="Thiaminase-2/PQQC" evidence="1">
    <location>
        <begin position="324"/>
        <end position="528"/>
    </location>
</feature>
<reference evidence="3 4" key="1">
    <citation type="submission" date="2016-07" db="EMBL/GenBank/DDBJ databases">
        <title>Pervasive Adenine N6-methylation of Active Genes in Fungi.</title>
        <authorList>
            <consortium name="DOE Joint Genome Institute"/>
            <person name="Mondo S.J."/>
            <person name="Dannebaum R.O."/>
            <person name="Kuo R.C."/>
            <person name="Labutti K."/>
            <person name="Haridas S."/>
            <person name="Kuo A."/>
            <person name="Salamov A."/>
            <person name="Ahrendt S.R."/>
            <person name="Lipzen A."/>
            <person name="Sullivan W."/>
            <person name="Andreopoulos W.B."/>
            <person name="Clum A."/>
            <person name="Lindquist E."/>
            <person name="Daum C."/>
            <person name="Ramamoorthy G.K."/>
            <person name="Gryganskyi A."/>
            <person name="Culley D."/>
            <person name="Magnuson J.K."/>
            <person name="James T.Y."/>
            <person name="O'Malley M.A."/>
            <person name="Stajich J.E."/>
            <person name="Spatafora J.W."/>
            <person name="Visel A."/>
            <person name="Grigoriev I.V."/>
        </authorList>
    </citation>
    <scope>NUCLEOTIDE SEQUENCE [LARGE SCALE GENOMIC DNA]</scope>
    <source>
        <strain evidence="3 4">JEL800</strain>
    </source>
</reference>
<dbReference type="Proteomes" id="UP000193642">
    <property type="component" value="Unassembled WGS sequence"/>
</dbReference>
<dbReference type="InterPro" id="IPR016084">
    <property type="entry name" value="Haem_Oase-like_multi-hlx"/>
</dbReference>
<dbReference type="OrthoDB" id="10028886at2759"/>
<dbReference type="SUPFAM" id="SSF53613">
    <property type="entry name" value="Ribokinase-like"/>
    <property type="match status" value="1"/>
</dbReference>
<evidence type="ECO:0000313" key="3">
    <source>
        <dbReference type="EMBL" id="ORY47650.1"/>
    </source>
</evidence>
<dbReference type="PANTHER" id="PTHR20858">
    <property type="entry name" value="PHOSPHOMETHYLPYRIMIDINE KINASE"/>
    <property type="match status" value="1"/>
</dbReference>
<dbReference type="EMBL" id="MCGO01000013">
    <property type="protein sequence ID" value="ORY47650.1"/>
    <property type="molecule type" value="Genomic_DNA"/>
</dbReference>
<dbReference type="Gene3D" id="1.20.910.10">
    <property type="entry name" value="Heme oxygenase-like"/>
    <property type="match status" value="1"/>
</dbReference>
<dbReference type="Pfam" id="PF03070">
    <property type="entry name" value="TENA_THI-4"/>
    <property type="match status" value="1"/>
</dbReference>
<dbReference type="GO" id="GO:0008972">
    <property type="term" value="F:phosphomethylpyrimidine kinase activity"/>
    <property type="evidence" value="ECO:0007669"/>
    <property type="project" value="InterPro"/>
</dbReference>
<dbReference type="CDD" id="cd01169">
    <property type="entry name" value="HMPP_kinase"/>
    <property type="match status" value="1"/>
</dbReference>
<dbReference type="InterPro" id="IPR004399">
    <property type="entry name" value="HMP/HMP-P_kinase_dom"/>
</dbReference>
<proteinExistence type="predicted"/>
<dbReference type="FunFam" id="1.20.910.10:FF:000003">
    <property type="entry name" value="Hydroxymethylpyrimidine/phosphomethylpyrimidine kinase THI20"/>
    <property type="match status" value="1"/>
</dbReference>
<accession>A0A1Y2CKW8</accession>
<comment type="caution">
    <text evidence="3">The sequence shown here is derived from an EMBL/GenBank/DDBJ whole genome shotgun (WGS) entry which is preliminary data.</text>
</comment>
<protein>
    <recommendedName>
        <fullName evidence="5">Phosphomethylpyrimidine kinase</fullName>
    </recommendedName>
</protein>
<feature type="domain" description="Pyridoxamine kinase/Phosphomethylpyrimidine kinase" evidence="2">
    <location>
        <begin position="16"/>
        <end position="295"/>
    </location>
</feature>
<evidence type="ECO:0000259" key="2">
    <source>
        <dbReference type="Pfam" id="PF08543"/>
    </source>
</evidence>
<dbReference type="GO" id="GO:0008902">
    <property type="term" value="F:hydroxymethylpyrimidine kinase activity"/>
    <property type="evidence" value="ECO:0007669"/>
    <property type="project" value="TreeGrafter"/>
</dbReference>
<dbReference type="NCBIfam" id="TIGR04306">
    <property type="entry name" value="salvage_TenA"/>
    <property type="match status" value="1"/>
</dbReference>
<dbReference type="SUPFAM" id="SSF48613">
    <property type="entry name" value="Heme oxygenase-like"/>
    <property type="match status" value="1"/>
</dbReference>
<dbReference type="InterPro" id="IPR029056">
    <property type="entry name" value="Ribokinase-like"/>
</dbReference>
<dbReference type="AlphaFoldDB" id="A0A1Y2CKW8"/>
<dbReference type="Gene3D" id="3.40.1190.20">
    <property type="match status" value="1"/>
</dbReference>
<evidence type="ECO:0000259" key="1">
    <source>
        <dbReference type="Pfam" id="PF03070"/>
    </source>
</evidence>
<dbReference type="InterPro" id="IPR004305">
    <property type="entry name" value="Thiaminase-2/PQQC"/>
</dbReference>
<organism evidence="3 4">
    <name type="scientific">Rhizoclosmatium globosum</name>
    <dbReference type="NCBI Taxonomy" id="329046"/>
    <lineage>
        <taxon>Eukaryota</taxon>
        <taxon>Fungi</taxon>
        <taxon>Fungi incertae sedis</taxon>
        <taxon>Chytridiomycota</taxon>
        <taxon>Chytridiomycota incertae sedis</taxon>
        <taxon>Chytridiomycetes</taxon>
        <taxon>Chytridiales</taxon>
        <taxon>Chytriomycetaceae</taxon>
        <taxon>Rhizoclosmatium</taxon>
    </lineage>
</organism>
<dbReference type="GO" id="GO:0005829">
    <property type="term" value="C:cytosol"/>
    <property type="evidence" value="ECO:0007669"/>
    <property type="project" value="TreeGrafter"/>
</dbReference>
<gene>
    <name evidence="3" type="ORF">BCR33DRAFT_658076</name>
</gene>
<evidence type="ECO:0000313" key="4">
    <source>
        <dbReference type="Proteomes" id="UP000193642"/>
    </source>
</evidence>
<dbReference type="InterPro" id="IPR013749">
    <property type="entry name" value="PM/HMP-P_kinase-1"/>
</dbReference>
<dbReference type="Pfam" id="PF08543">
    <property type="entry name" value="Phos_pyr_kin"/>
    <property type="match status" value="1"/>
</dbReference>
<dbReference type="InterPro" id="IPR027574">
    <property type="entry name" value="Thiaminase_II"/>
</dbReference>
<dbReference type="CDD" id="cd19367">
    <property type="entry name" value="TenA_C_ScTHI20-like"/>
    <property type="match status" value="1"/>
</dbReference>
<dbReference type="GO" id="GO:0050334">
    <property type="term" value="F:thiaminase activity"/>
    <property type="evidence" value="ECO:0007669"/>
    <property type="project" value="InterPro"/>
</dbReference>
<keyword evidence="4" id="KW-1185">Reference proteome</keyword>
<sequence length="532" mass="57808">MTFNTLPRVLTIAGSDSGGGAGIQADLKTFTSLGTFGTSVITALTAQNTQGVQGIHPCPTAFVAQQLDSVLSDIGTDAVKTGMLFSAEMIEVVVSKISEFGLAKVVLDPVMIATSGDRLLAEDAVAAIVGRLLPLALVVTPNIPEAEVLCANVQKGWAGRIDSLEAMHDAAKLLHAAGVKNVLIKGGHLPLTEAPVKNKEGMSVVMLSPTVKRDNGTDRKYCVDVLFTGSELIEFWKEYVPTKNTHGTGCTLSAAIAAYLASDKTVVQAVQEGLLYVTNAISTSLNIGSGHGPLNHVHNITLPQTPLTKETFIQTLKSACAKDWDEYINHPFVRGMADGTLPTESFKHYIRQDYIYLLHYARAHALAAYKATKFTDIINASRIALHIAEESQLHVKYCEQWGISLQELEATKEATANLSYTRYVLEKGLSGDILDLFMAMAPCLLGYGEIGMKLANDPATKKEGNLYWAWISNYGKEDFQQAVTTGEELLFRLYTEMVPASNTTRLDDLCAIFRQATILEVKFWEMGLNILD</sequence>